<accession>T1GV92</accession>
<proteinExistence type="predicted"/>
<dbReference type="InterPro" id="IPR052069">
    <property type="entry name" value="Ca-reg_mRNA-binding_domain"/>
</dbReference>
<dbReference type="EMBL" id="CAQQ02163907">
    <property type="status" value="NOT_ANNOTATED_CDS"/>
    <property type="molecule type" value="Genomic_DNA"/>
</dbReference>
<dbReference type="GO" id="GO:0005737">
    <property type="term" value="C:cytoplasm"/>
    <property type="evidence" value="ECO:0007669"/>
    <property type="project" value="TreeGrafter"/>
</dbReference>
<reference evidence="2" key="1">
    <citation type="submission" date="2013-02" db="EMBL/GenBank/DDBJ databases">
        <authorList>
            <person name="Hughes D."/>
        </authorList>
    </citation>
    <scope>NUCLEOTIDE SEQUENCE</scope>
    <source>
        <strain>Durham</strain>
        <strain evidence="2">NC isolate 2 -- Noor lab</strain>
    </source>
</reference>
<dbReference type="InterPro" id="IPR012340">
    <property type="entry name" value="NA-bd_OB-fold"/>
</dbReference>
<protein>
    <submittedName>
        <fullName evidence="1">Uncharacterized protein</fullName>
    </submittedName>
</protein>
<dbReference type="PANTHER" id="PTHR12962">
    <property type="entry name" value="CALCIUM-REGULATED HEAT STABLE PROTEIN CRHSP-24-RELATED"/>
    <property type="match status" value="1"/>
</dbReference>
<dbReference type="HOGENOM" id="CLU_2294850_0_0_1"/>
<dbReference type="GO" id="GO:0003730">
    <property type="term" value="F:mRNA 3'-UTR binding"/>
    <property type="evidence" value="ECO:0007669"/>
    <property type="project" value="TreeGrafter"/>
</dbReference>
<evidence type="ECO:0000313" key="2">
    <source>
        <dbReference type="Proteomes" id="UP000015102"/>
    </source>
</evidence>
<dbReference type="STRING" id="36166.T1GV92"/>
<organism evidence="1 2">
    <name type="scientific">Megaselia scalaris</name>
    <name type="common">Humpbacked fly</name>
    <name type="synonym">Phora scalaris</name>
    <dbReference type="NCBI Taxonomy" id="36166"/>
    <lineage>
        <taxon>Eukaryota</taxon>
        <taxon>Metazoa</taxon>
        <taxon>Ecdysozoa</taxon>
        <taxon>Arthropoda</taxon>
        <taxon>Hexapoda</taxon>
        <taxon>Insecta</taxon>
        <taxon>Pterygota</taxon>
        <taxon>Neoptera</taxon>
        <taxon>Endopterygota</taxon>
        <taxon>Diptera</taxon>
        <taxon>Brachycera</taxon>
        <taxon>Muscomorpha</taxon>
        <taxon>Platypezoidea</taxon>
        <taxon>Phoridae</taxon>
        <taxon>Megaseliini</taxon>
        <taxon>Megaselia</taxon>
    </lineage>
</organism>
<dbReference type="EMBL" id="CAQQ02163908">
    <property type="status" value="NOT_ANNOTATED_CDS"/>
    <property type="molecule type" value="Genomic_DNA"/>
</dbReference>
<dbReference type="EnsemblMetazoa" id="MESCA007682-RA">
    <property type="protein sequence ID" value="MESCA007682-PA"/>
    <property type="gene ID" value="MESCA007682"/>
</dbReference>
<name>T1GV92_MEGSC</name>
<dbReference type="GO" id="GO:0043488">
    <property type="term" value="P:regulation of mRNA stability"/>
    <property type="evidence" value="ECO:0007669"/>
    <property type="project" value="TreeGrafter"/>
</dbReference>
<dbReference type="Gene3D" id="2.40.50.140">
    <property type="entry name" value="Nucleic acid-binding proteins"/>
    <property type="match status" value="1"/>
</dbReference>
<sequence length="101" mass="11320">MSFVLLPFTLNPTELAAFPMARSLSMTSDGVLPMTSMSSAYASSDQICIEGEFVPRPGDEVKYRLCHIPPKMEKVQAIHCQIINLTPEVHHKWEDICPDDN</sequence>
<keyword evidence="2" id="KW-1185">Reference proteome</keyword>
<dbReference type="Proteomes" id="UP000015102">
    <property type="component" value="Unassembled WGS sequence"/>
</dbReference>
<dbReference type="AlphaFoldDB" id="T1GV92"/>
<reference evidence="1" key="2">
    <citation type="submission" date="2015-06" db="UniProtKB">
        <authorList>
            <consortium name="EnsemblMetazoa"/>
        </authorList>
    </citation>
    <scope>IDENTIFICATION</scope>
</reference>
<dbReference type="PANTHER" id="PTHR12962:SF1">
    <property type="entry name" value="COLD SHOCK DOMAIN-CONTAINING PROTEIN CG9705"/>
    <property type="match status" value="1"/>
</dbReference>
<evidence type="ECO:0000313" key="1">
    <source>
        <dbReference type="EnsemblMetazoa" id="MESCA007682-PA"/>
    </source>
</evidence>